<evidence type="ECO:0000256" key="4">
    <source>
        <dbReference type="ARBA" id="ARBA00023163"/>
    </source>
</evidence>
<dbReference type="SUPFAM" id="SSF53822">
    <property type="entry name" value="Periplasmic binding protein-like I"/>
    <property type="match status" value="1"/>
</dbReference>
<sequence>MRPKIKDVARLAGVSPGVVSLVLNNSEGARVSEPTRLRVIEAAAELGYTPNRLARSLRTQRTHTLGMISDQIVTTPYAGRMIQGVQDAAWEAGYLVELIDTAGSSAMEAAAIEVMLSRQVDGILYATMYHRVVEVPEALRDRPVVVLDSETGTDGTAAVVPDEVEGGRTAARRLLEAGHRCIGHITEAEDVPAARLRLEGFRRTLTEADAFDESLIWTDHADSAGGERGARELLSRPDRPTALFCYNDRMAMGAYRAARKLGLAIPGDVSVIGYDDQELVAAELEPGLTTVALPHYAMGRRAAALLIADIERGKPNRDDENQEETAAGTTLEPCPLVERGSVGPPEGAATPKGGPTDI</sequence>
<comment type="caution">
    <text evidence="7">The sequence shown here is derived from an EMBL/GenBank/DDBJ whole genome shotgun (WGS) entry which is preliminary data.</text>
</comment>
<dbReference type="SMART" id="SM00354">
    <property type="entry name" value="HTH_LACI"/>
    <property type="match status" value="1"/>
</dbReference>
<dbReference type="InterPro" id="IPR000843">
    <property type="entry name" value="HTH_LacI"/>
</dbReference>
<feature type="domain" description="HTH lacI-type" evidence="6">
    <location>
        <begin position="3"/>
        <end position="59"/>
    </location>
</feature>
<dbReference type="InterPro" id="IPR046335">
    <property type="entry name" value="LacI/GalR-like_sensor"/>
</dbReference>
<dbReference type="InterPro" id="IPR028082">
    <property type="entry name" value="Peripla_BP_I"/>
</dbReference>
<dbReference type="Proteomes" id="UP000308760">
    <property type="component" value="Unassembled WGS sequence"/>
</dbReference>
<dbReference type="Gene3D" id="1.10.260.40">
    <property type="entry name" value="lambda repressor-like DNA-binding domains"/>
    <property type="match status" value="1"/>
</dbReference>
<organism evidence="7 8">
    <name type="scientific">Glycomyces buryatensis</name>
    <dbReference type="NCBI Taxonomy" id="2570927"/>
    <lineage>
        <taxon>Bacteria</taxon>
        <taxon>Bacillati</taxon>
        <taxon>Actinomycetota</taxon>
        <taxon>Actinomycetes</taxon>
        <taxon>Glycomycetales</taxon>
        <taxon>Glycomycetaceae</taxon>
        <taxon>Glycomyces</taxon>
    </lineage>
</organism>
<dbReference type="SUPFAM" id="SSF47413">
    <property type="entry name" value="lambda repressor-like DNA-binding domains"/>
    <property type="match status" value="1"/>
</dbReference>
<dbReference type="GO" id="GO:0000976">
    <property type="term" value="F:transcription cis-regulatory region binding"/>
    <property type="evidence" value="ECO:0007669"/>
    <property type="project" value="TreeGrafter"/>
</dbReference>
<evidence type="ECO:0000256" key="5">
    <source>
        <dbReference type="SAM" id="MobiDB-lite"/>
    </source>
</evidence>
<dbReference type="Gene3D" id="3.40.50.2300">
    <property type="match status" value="2"/>
</dbReference>
<dbReference type="AlphaFoldDB" id="A0A4S8QHK2"/>
<dbReference type="GO" id="GO:0003700">
    <property type="term" value="F:DNA-binding transcription factor activity"/>
    <property type="evidence" value="ECO:0007669"/>
    <property type="project" value="TreeGrafter"/>
</dbReference>
<accession>A0A4S8QHK2</accession>
<dbReference type="CDD" id="cd01392">
    <property type="entry name" value="HTH_LacI"/>
    <property type="match status" value="1"/>
</dbReference>
<keyword evidence="4" id="KW-0804">Transcription</keyword>
<dbReference type="Pfam" id="PF13377">
    <property type="entry name" value="Peripla_BP_3"/>
    <property type="match status" value="1"/>
</dbReference>
<keyword evidence="8" id="KW-1185">Reference proteome</keyword>
<proteinExistence type="predicted"/>
<evidence type="ECO:0000313" key="7">
    <source>
        <dbReference type="EMBL" id="THV40164.1"/>
    </source>
</evidence>
<reference evidence="8" key="1">
    <citation type="submission" date="2019-04" db="EMBL/GenBank/DDBJ databases">
        <title>Nocardioides xinjiangensis sp. nov.</title>
        <authorList>
            <person name="Liu S."/>
        </authorList>
    </citation>
    <scope>NUCLEOTIDE SEQUENCE [LARGE SCALE GENOMIC DNA]</scope>
    <source>
        <strain evidence="8">18</strain>
    </source>
</reference>
<dbReference type="InterPro" id="IPR010982">
    <property type="entry name" value="Lambda_DNA-bd_dom_sf"/>
</dbReference>
<dbReference type="EMBL" id="STGY01000057">
    <property type="protein sequence ID" value="THV40164.1"/>
    <property type="molecule type" value="Genomic_DNA"/>
</dbReference>
<dbReference type="PANTHER" id="PTHR30146">
    <property type="entry name" value="LACI-RELATED TRANSCRIPTIONAL REPRESSOR"/>
    <property type="match status" value="1"/>
</dbReference>
<feature type="region of interest" description="Disordered" evidence="5">
    <location>
        <begin position="313"/>
        <end position="358"/>
    </location>
</feature>
<dbReference type="PANTHER" id="PTHR30146:SF148">
    <property type="entry name" value="HTH-TYPE TRANSCRIPTIONAL REPRESSOR PURR-RELATED"/>
    <property type="match status" value="1"/>
</dbReference>
<keyword evidence="1" id="KW-0678">Repressor</keyword>
<evidence type="ECO:0000313" key="8">
    <source>
        <dbReference type="Proteomes" id="UP000308760"/>
    </source>
</evidence>
<keyword evidence="2" id="KW-0805">Transcription regulation</keyword>
<evidence type="ECO:0000256" key="2">
    <source>
        <dbReference type="ARBA" id="ARBA00023015"/>
    </source>
</evidence>
<name>A0A4S8QHK2_9ACTN</name>
<keyword evidence="3 7" id="KW-0238">DNA-binding</keyword>
<evidence type="ECO:0000256" key="3">
    <source>
        <dbReference type="ARBA" id="ARBA00023125"/>
    </source>
</evidence>
<dbReference type="OrthoDB" id="9798934at2"/>
<dbReference type="RefSeq" id="WP_136535509.1">
    <property type="nucleotide sequence ID" value="NZ_STGY01000057.1"/>
</dbReference>
<dbReference type="PROSITE" id="PS50932">
    <property type="entry name" value="HTH_LACI_2"/>
    <property type="match status" value="1"/>
</dbReference>
<evidence type="ECO:0000259" key="6">
    <source>
        <dbReference type="PROSITE" id="PS50932"/>
    </source>
</evidence>
<dbReference type="CDD" id="cd06288">
    <property type="entry name" value="PBP1_sucrose_transcription_regulator"/>
    <property type="match status" value="1"/>
</dbReference>
<protein>
    <submittedName>
        <fullName evidence="7">LacI family DNA-binding transcriptional regulator</fullName>
    </submittedName>
</protein>
<evidence type="ECO:0000256" key="1">
    <source>
        <dbReference type="ARBA" id="ARBA00022491"/>
    </source>
</evidence>
<reference evidence="7 8" key="2">
    <citation type="submission" date="2019-05" db="EMBL/GenBank/DDBJ databases">
        <title>Glycomyces buryatensis sp. nov.</title>
        <authorList>
            <person name="Nikitina E."/>
        </authorList>
    </citation>
    <scope>NUCLEOTIDE SEQUENCE [LARGE SCALE GENOMIC DNA]</scope>
    <source>
        <strain evidence="7 8">18</strain>
    </source>
</reference>
<dbReference type="Pfam" id="PF00356">
    <property type="entry name" value="LacI"/>
    <property type="match status" value="1"/>
</dbReference>
<gene>
    <name evidence="7" type="ORF">FAB82_15825</name>
</gene>